<sequence length="167" mass="18188">MEGLDVARRRQALINSGPGISLFAFREHMFEPLAGGQSQPEGYLSIGPCHWDSSLVLAPVALQLLEPHARYRAIRRAAKQRLIPSIKTPAVIVVSSASRIVTSANRFSRSILTTSTCGFTGLPLVLPVVHVSVWVPGPEVRDSWDEQPKIVLVADSSPQQAELVRTS</sequence>
<dbReference type="AlphaFoldDB" id="A0A1C7M7X6"/>
<dbReference type="EMBL" id="LUGG01000009">
    <property type="protein sequence ID" value="OBZ72509.1"/>
    <property type="molecule type" value="Genomic_DNA"/>
</dbReference>
<dbReference type="Proteomes" id="UP000092993">
    <property type="component" value="Unassembled WGS sequence"/>
</dbReference>
<proteinExistence type="predicted"/>
<evidence type="ECO:0000313" key="1">
    <source>
        <dbReference type="EMBL" id="OBZ72509.1"/>
    </source>
</evidence>
<protein>
    <submittedName>
        <fullName evidence="1">Uncharacterized protein</fullName>
    </submittedName>
</protein>
<evidence type="ECO:0000313" key="2">
    <source>
        <dbReference type="Proteomes" id="UP000092993"/>
    </source>
</evidence>
<name>A0A1C7M7X6_GRIFR</name>
<accession>A0A1C7M7X6</accession>
<keyword evidence="2" id="KW-1185">Reference proteome</keyword>
<gene>
    <name evidence="1" type="ORF">A0H81_07629</name>
</gene>
<reference evidence="1 2" key="1">
    <citation type="submission" date="2016-03" db="EMBL/GenBank/DDBJ databases">
        <title>Whole genome sequencing of Grifola frondosa 9006-11.</title>
        <authorList>
            <person name="Min B."/>
            <person name="Park H."/>
            <person name="Kim J.-G."/>
            <person name="Cho H."/>
            <person name="Oh Y.-L."/>
            <person name="Kong W.-S."/>
            <person name="Choi I.-G."/>
        </authorList>
    </citation>
    <scope>NUCLEOTIDE SEQUENCE [LARGE SCALE GENOMIC DNA]</scope>
    <source>
        <strain evidence="1 2">9006-11</strain>
    </source>
</reference>
<comment type="caution">
    <text evidence="1">The sequence shown here is derived from an EMBL/GenBank/DDBJ whole genome shotgun (WGS) entry which is preliminary data.</text>
</comment>
<organism evidence="1 2">
    <name type="scientific">Grifola frondosa</name>
    <name type="common">Maitake</name>
    <name type="synonym">Polyporus frondosus</name>
    <dbReference type="NCBI Taxonomy" id="5627"/>
    <lineage>
        <taxon>Eukaryota</taxon>
        <taxon>Fungi</taxon>
        <taxon>Dikarya</taxon>
        <taxon>Basidiomycota</taxon>
        <taxon>Agaricomycotina</taxon>
        <taxon>Agaricomycetes</taxon>
        <taxon>Polyporales</taxon>
        <taxon>Grifolaceae</taxon>
        <taxon>Grifola</taxon>
    </lineage>
</organism>